<protein>
    <submittedName>
        <fullName evidence="1">Uncharacterized protein</fullName>
    </submittedName>
</protein>
<dbReference type="InterPro" id="IPR041160">
    <property type="entry name" value="LD_cluster2"/>
</dbReference>
<name>A0A7X0IW42_9HYPH</name>
<sequence>MSDLGGKAILISASLPPEVENSASKKTFEDALSLLCTALTQKSAVIVYGGNLAPGGLTDKIASALSNLPPGKSAPTFIHVIDEPSLVEAGYDRFRKTLIGRQSQKIVTYACIGESHGVIQINGDTLVFSPDGLDQEEYDSSTFPVKISHENVEEAFSFARRMKTTNSSACITIGGKTGLLENPRDQYYGHLPGVAEEAIGMLSAGKPVIALGAYGGCGKAIAEALDLLENFSSGEPPRQSGFQEAMDELNALRDQIPANVRKNLAVAARSSVVPALAEIITSIITDWGEPRPKSEQGNKPKKPF</sequence>
<gene>
    <name evidence="1" type="ORF">GGD46_005244</name>
</gene>
<accession>A0A7X0IW42</accession>
<evidence type="ECO:0000313" key="1">
    <source>
        <dbReference type="EMBL" id="MBB6487934.1"/>
    </source>
</evidence>
<dbReference type="EMBL" id="JACHBG010000017">
    <property type="protein sequence ID" value="MBB6487934.1"/>
    <property type="molecule type" value="Genomic_DNA"/>
</dbReference>
<dbReference type="Pfam" id="PF18163">
    <property type="entry name" value="LD_cluster2"/>
    <property type="match status" value="1"/>
</dbReference>
<dbReference type="Proteomes" id="UP000565576">
    <property type="component" value="Unassembled WGS sequence"/>
</dbReference>
<comment type="caution">
    <text evidence="1">The sequence shown here is derived from an EMBL/GenBank/DDBJ whole genome shotgun (WGS) entry which is preliminary data.</text>
</comment>
<dbReference type="AlphaFoldDB" id="A0A7X0IW42"/>
<proteinExistence type="predicted"/>
<reference evidence="1 2" key="1">
    <citation type="submission" date="2020-08" db="EMBL/GenBank/DDBJ databases">
        <title>Genomic Encyclopedia of Type Strains, Phase IV (KMG-V): Genome sequencing to study the core and pangenomes of soil and plant-associated prokaryotes.</title>
        <authorList>
            <person name="Whitman W."/>
        </authorList>
    </citation>
    <scope>NUCLEOTIDE SEQUENCE [LARGE SCALE GENOMIC DNA]</scope>
    <source>
        <strain evidence="1 2">SEMIA 4060</strain>
    </source>
</reference>
<organism evidence="1 2">
    <name type="scientific">Rhizobium lusitanum</name>
    <dbReference type="NCBI Taxonomy" id="293958"/>
    <lineage>
        <taxon>Bacteria</taxon>
        <taxon>Pseudomonadati</taxon>
        <taxon>Pseudomonadota</taxon>
        <taxon>Alphaproteobacteria</taxon>
        <taxon>Hyphomicrobiales</taxon>
        <taxon>Rhizobiaceae</taxon>
        <taxon>Rhizobium/Agrobacterium group</taxon>
        <taxon>Rhizobium</taxon>
    </lineage>
</organism>
<dbReference type="RefSeq" id="WP_184709250.1">
    <property type="nucleotide sequence ID" value="NZ_JACHBG010000017.1"/>
</dbReference>
<evidence type="ECO:0000313" key="2">
    <source>
        <dbReference type="Proteomes" id="UP000565576"/>
    </source>
</evidence>